<gene>
    <name evidence="17" type="primary">l1camb</name>
</gene>
<evidence type="ECO:0000256" key="12">
    <source>
        <dbReference type="ARBA" id="ARBA00023319"/>
    </source>
</evidence>
<dbReference type="InterPro" id="IPR003599">
    <property type="entry name" value="Ig_sub"/>
</dbReference>
<comment type="similarity">
    <text evidence="3">Belongs to the immunoglobulin superfamily. L1/neurofascin/NgCAM family.</text>
</comment>
<feature type="region of interest" description="Disordered" evidence="13">
    <location>
        <begin position="1070"/>
        <end position="1107"/>
    </location>
</feature>
<feature type="domain" description="Fibronectin type-III" evidence="16">
    <location>
        <begin position="940"/>
        <end position="1031"/>
    </location>
</feature>
<feature type="domain" description="Ig-like" evidence="15">
    <location>
        <begin position="133"/>
        <end position="211"/>
    </location>
</feature>
<evidence type="ECO:0000259" key="16">
    <source>
        <dbReference type="PROSITE" id="PS50853"/>
    </source>
</evidence>
<keyword evidence="12" id="KW-0393">Immunoglobulin domain</keyword>
<keyword evidence="11" id="KW-0325">Glycoprotein</keyword>
<feature type="region of interest" description="Disordered" evidence="13">
    <location>
        <begin position="668"/>
        <end position="697"/>
    </location>
</feature>
<dbReference type="Pfam" id="PF00041">
    <property type="entry name" value="fn3"/>
    <property type="match status" value="2"/>
</dbReference>
<dbReference type="Proteomes" id="UP000694568">
    <property type="component" value="Unplaced"/>
</dbReference>
<evidence type="ECO:0000256" key="2">
    <source>
        <dbReference type="ARBA" id="ARBA00004479"/>
    </source>
</evidence>
<proteinExistence type="inferred from homology"/>
<dbReference type="AlphaFoldDB" id="A0A8D0AHN1"/>
<evidence type="ECO:0000256" key="8">
    <source>
        <dbReference type="ARBA" id="ARBA00022989"/>
    </source>
</evidence>
<dbReference type="PRINTS" id="PR00014">
    <property type="entry name" value="FNTYPEIII"/>
</dbReference>
<sequence length="1190" mass="131657">MTNNFLQLNEDKTEVLIVAPDTTASKVIQFLESLSLPPVLTETPVSLTAFSTEDINLPCEASGNPTPTFRWVKDGEAIGSERKESGTLRAEDEVPLSSYEGLYRCYASNSLGTAVTQSIQVIVEGETPQIGKEGESMMLTCNPPESSTPPNIHWMDKRMVHIKQSDRVMVGLDGNLYFSNLLKTDSRDDYICNAQYITAGTVLPDTAVRLTVLPSNDVVHGRKPHLFRPAGSHTSLLALRGHSIVLECIPKGLPTPKVKWTKKDGDLEKTSGQVDDYGRQLRFYNITEGDDGEYECRAFNDHGSTSHRFTLSVEASPYWVKQPENLLYSPGETVRLDCQADGIPTPSITWSINGQPLTEVDDDPRRSASGGVLILRDVEFTDTAVYQCEAANKHGSILLNTHLYVVELPPQILSSDGVVYQVIEGGDIVLFCESFGSPRPHITWEGEDNVPLLSDPRVSLQTDGTIKLSGASLSDSGEYTCSIILTDISITAHLEVLNRTVILVRPQDVQALRGSSALLDCDFYKDPRLLKFQIKWRKDGQEVQESSPDDKRIIFGNGTLKVTDIQSDDGGVYSCEVITDLDHVKASGSITVVARPDPPKDLSLSDVEDHHLTLSWIPGNSHNSPIIEEGKWRWEEWKRVPGEFNHLELTLHRFCTYRFRVTAINELGHSDPSKPSQTYETPPVPDSNPTGVRSESTDPKTLLITWDEMDKRLHNSHGFLYKVFWRKADSVHWNHQDVTSPPFRVNNTGTYTPFEIKVQAVNSLGEGPAPEPEIGHSGEEGTLSKLYGSFIPEQHRVITSEEVSGLQLYSTYELSITAFNSKGESPPSSPHSFSTPEGAPGPPASLSFESPSDKSLILYWTPPEETNGLLLGYVVQYRQGEFASFRKVCTKIISDPSVTHIELDSLDPSSHYIFKVIARTAAGDGPPITRRGATLLEGVPPSNITIVSSNTSLNLSWVPGDRERNHGFVIRYLRKTGAQWEESEVVNSTQAFYSLTGLHPGSQYHLMIKHGNDTQWEDVTWTIGPVPSEMPGGFATQGWLIGLISAIVLLVLILLILCLIKRSKGGKYAVKDKEEKEVDSEARPMKDETFGEYSDVDEKRSDSQPSLCVESKLGSDDSLAEYGDSVDIQFNEDGSFIGQYSGRGPVPHGNESSESSSSRCHAVSDHSLKYLTLLIPSWTSFCWHSAARWL</sequence>
<dbReference type="GeneTree" id="ENSGT00940000157506"/>
<dbReference type="FunFam" id="2.60.40.10:FF:000005">
    <property type="entry name" value="Neuronal cell adhesion molecule"/>
    <property type="match status" value="1"/>
</dbReference>
<dbReference type="Pfam" id="PF13927">
    <property type="entry name" value="Ig_3"/>
    <property type="match status" value="3"/>
</dbReference>
<dbReference type="SMART" id="SM00408">
    <property type="entry name" value="IGc2"/>
    <property type="match status" value="5"/>
</dbReference>
<feature type="domain" description="Fibronectin type-III" evidence="16">
    <location>
        <begin position="842"/>
        <end position="938"/>
    </location>
</feature>
<dbReference type="InterPro" id="IPR007110">
    <property type="entry name" value="Ig-like_dom"/>
</dbReference>
<dbReference type="CDD" id="cd00063">
    <property type="entry name" value="FN3"/>
    <property type="match status" value="4"/>
</dbReference>
<feature type="domain" description="Ig-like" evidence="15">
    <location>
        <begin position="224"/>
        <end position="312"/>
    </location>
</feature>
<name>A0A8D0AHN1_SANLU</name>
<evidence type="ECO:0000313" key="18">
    <source>
        <dbReference type="Proteomes" id="UP000694568"/>
    </source>
</evidence>
<dbReference type="FunFam" id="2.60.40.10:FF:000367">
    <property type="entry name" value="Neural cell adhesion molecule L1-like protein"/>
    <property type="match status" value="1"/>
</dbReference>
<dbReference type="Gene3D" id="2.60.40.10">
    <property type="entry name" value="Immunoglobulins"/>
    <property type="match status" value="11"/>
</dbReference>
<feature type="domain" description="Fibronectin type-III" evidence="16">
    <location>
        <begin position="598"/>
        <end position="684"/>
    </location>
</feature>
<dbReference type="InterPro" id="IPR013783">
    <property type="entry name" value="Ig-like_fold"/>
</dbReference>
<evidence type="ECO:0000256" key="9">
    <source>
        <dbReference type="ARBA" id="ARBA00023136"/>
    </source>
</evidence>
<dbReference type="SMART" id="SM00409">
    <property type="entry name" value="IG"/>
    <property type="match status" value="6"/>
</dbReference>
<dbReference type="Pfam" id="PF13882">
    <property type="entry name" value="Bravo_FIGEY"/>
    <property type="match status" value="1"/>
</dbReference>
<keyword evidence="8 14" id="KW-1133">Transmembrane helix</keyword>
<evidence type="ECO:0000256" key="13">
    <source>
        <dbReference type="SAM" id="MobiDB-lite"/>
    </source>
</evidence>
<evidence type="ECO:0000256" key="4">
    <source>
        <dbReference type="ARBA" id="ARBA00022475"/>
    </source>
</evidence>
<accession>A0A8D0AHN1</accession>
<comment type="subcellular location">
    <subcellularLocation>
        <location evidence="1">Cell membrane</location>
    </subcellularLocation>
    <subcellularLocation>
        <location evidence="2">Membrane</location>
        <topology evidence="2">Single-pass type I membrane protein</topology>
    </subcellularLocation>
</comment>
<dbReference type="InterPro" id="IPR026966">
    <property type="entry name" value="Neurofascin/L1/NrCAM_C"/>
</dbReference>
<evidence type="ECO:0000256" key="11">
    <source>
        <dbReference type="ARBA" id="ARBA00023180"/>
    </source>
</evidence>
<feature type="transmembrane region" description="Helical" evidence="14">
    <location>
        <begin position="1039"/>
        <end position="1060"/>
    </location>
</feature>
<reference evidence="17" key="2">
    <citation type="submission" date="2025-09" db="UniProtKB">
        <authorList>
            <consortium name="Ensembl"/>
        </authorList>
    </citation>
    <scope>IDENTIFICATION</scope>
</reference>
<feature type="compositionally biased region" description="Basic and acidic residues" evidence="13">
    <location>
        <begin position="1070"/>
        <end position="1089"/>
    </location>
</feature>
<evidence type="ECO:0000256" key="3">
    <source>
        <dbReference type="ARBA" id="ARBA00008588"/>
    </source>
</evidence>
<dbReference type="InterPro" id="IPR003598">
    <property type="entry name" value="Ig_sub2"/>
</dbReference>
<dbReference type="InterPro" id="IPR013098">
    <property type="entry name" value="Ig_I-set"/>
</dbReference>
<dbReference type="PANTHER" id="PTHR44170">
    <property type="entry name" value="PROTEIN SIDEKICK"/>
    <property type="match status" value="1"/>
</dbReference>
<reference evidence="17" key="1">
    <citation type="submission" date="2025-08" db="UniProtKB">
        <authorList>
            <consortium name="Ensembl"/>
        </authorList>
    </citation>
    <scope>IDENTIFICATION</scope>
</reference>
<dbReference type="GO" id="GO:0005886">
    <property type="term" value="C:plasma membrane"/>
    <property type="evidence" value="ECO:0007669"/>
    <property type="project" value="UniProtKB-SubCell"/>
</dbReference>
<keyword evidence="10" id="KW-1015">Disulfide bond</keyword>
<dbReference type="Ensembl" id="ENSSLUT00000055675.1">
    <property type="protein sequence ID" value="ENSSLUP00000054088.1"/>
    <property type="gene ID" value="ENSSLUG00000023399.1"/>
</dbReference>
<dbReference type="InterPro" id="IPR036116">
    <property type="entry name" value="FN3_sf"/>
</dbReference>
<dbReference type="PROSITE" id="PS50853">
    <property type="entry name" value="FN3"/>
    <property type="match status" value="4"/>
</dbReference>
<keyword evidence="18" id="KW-1185">Reference proteome</keyword>
<evidence type="ECO:0000256" key="5">
    <source>
        <dbReference type="ARBA" id="ARBA00022692"/>
    </source>
</evidence>
<organism evidence="17 18">
    <name type="scientific">Sander lucioperca</name>
    <name type="common">Pike-perch</name>
    <name type="synonym">Perca lucioperca</name>
    <dbReference type="NCBI Taxonomy" id="283035"/>
    <lineage>
        <taxon>Eukaryota</taxon>
        <taxon>Metazoa</taxon>
        <taxon>Chordata</taxon>
        <taxon>Craniata</taxon>
        <taxon>Vertebrata</taxon>
        <taxon>Euteleostomi</taxon>
        <taxon>Actinopterygii</taxon>
        <taxon>Neopterygii</taxon>
        <taxon>Teleostei</taxon>
        <taxon>Neoteleostei</taxon>
        <taxon>Acanthomorphata</taxon>
        <taxon>Eupercaria</taxon>
        <taxon>Perciformes</taxon>
        <taxon>Percoidei</taxon>
        <taxon>Percidae</taxon>
        <taxon>Luciopercinae</taxon>
        <taxon>Sander</taxon>
    </lineage>
</organism>
<evidence type="ECO:0000256" key="14">
    <source>
        <dbReference type="SAM" id="Phobius"/>
    </source>
</evidence>
<evidence type="ECO:0000256" key="6">
    <source>
        <dbReference type="ARBA" id="ARBA00022737"/>
    </source>
</evidence>
<evidence type="ECO:0000256" key="1">
    <source>
        <dbReference type="ARBA" id="ARBA00004236"/>
    </source>
</evidence>
<evidence type="ECO:0000256" key="7">
    <source>
        <dbReference type="ARBA" id="ARBA00022889"/>
    </source>
</evidence>
<dbReference type="PROSITE" id="PS50835">
    <property type="entry name" value="IG_LIKE"/>
    <property type="match status" value="6"/>
</dbReference>
<dbReference type="FunFam" id="2.60.40.10:FF:000078">
    <property type="entry name" value="Neuronal cell adhesion molecule"/>
    <property type="match status" value="1"/>
</dbReference>
<dbReference type="SUPFAM" id="SSF49265">
    <property type="entry name" value="Fibronectin type III"/>
    <property type="match status" value="3"/>
</dbReference>
<evidence type="ECO:0000256" key="10">
    <source>
        <dbReference type="ARBA" id="ARBA00023157"/>
    </source>
</evidence>
<keyword evidence="5 14" id="KW-0812">Transmembrane</keyword>
<protein>
    <submittedName>
        <fullName evidence="17">Neural cell adhesion molecule L1.1-like</fullName>
    </submittedName>
</protein>
<dbReference type="PANTHER" id="PTHR44170:SF36">
    <property type="entry name" value="L1 CELL ADHESION MOLECULE"/>
    <property type="match status" value="1"/>
</dbReference>
<dbReference type="InterPro" id="IPR036179">
    <property type="entry name" value="Ig-like_dom_sf"/>
</dbReference>
<evidence type="ECO:0000259" key="15">
    <source>
        <dbReference type="PROSITE" id="PS50835"/>
    </source>
</evidence>
<evidence type="ECO:0000313" key="17">
    <source>
        <dbReference type="Ensembl" id="ENSSLUP00000054088.1"/>
    </source>
</evidence>
<feature type="domain" description="Ig-like" evidence="15">
    <location>
        <begin position="410"/>
        <end position="491"/>
    </location>
</feature>
<feature type="domain" description="Ig-like" evidence="15">
    <location>
        <begin position="500"/>
        <end position="591"/>
    </location>
</feature>
<keyword evidence="4" id="KW-1003">Cell membrane</keyword>
<keyword evidence="9 14" id="KW-0472">Membrane</keyword>
<feature type="domain" description="Fibronectin type-III" evidence="16">
    <location>
        <begin position="685"/>
        <end position="780"/>
    </location>
</feature>
<feature type="domain" description="Ig-like" evidence="15">
    <location>
        <begin position="317"/>
        <end position="404"/>
    </location>
</feature>
<dbReference type="Pfam" id="PF07679">
    <property type="entry name" value="I-set"/>
    <property type="match status" value="2"/>
</dbReference>
<dbReference type="GO" id="GO:0098609">
    <property type="term" value="P:cell-cell adhesion"/>
    <property type="evidence" value="ECO:0007669"/>
    <property type="project" value="TreeGrafter"/>
</dbReference>
<keyword evidence="6" id="KW-0677">Repeat</keyword>
<dbReference type="FunFam" id="2.60.40.10:FF:002563">
    <property type="entry name" value="Neural cell adhesion molecule L1"/>
    <property type="match status" value="1"/>
</dbReference>
<dbReference type="SUPFAM" id="SSF48726">
    <property type="entry name" value="Immunoglobulin"/>
    <property type="match status" value="6"/>
</dbReference>
<feature type="domain" description="Ig-like" evidence="15">
    <location>
        <begin position="38"/>
        <end position="120"/>
    </location>
</feature>
<feature type="region of interest" description="Disordered" evidence="13">
    <location>
        <begin position="820"/>
        <end position="847"/>
    </location>
</feature>
<dbReference type="InterPro" id="IPR003961">
    <property type="entry name" value="FN3_dom"/>
</dbReference>
<dbReference type="SMART" id="SM00060">
    <property type="entry name" value="FN3"/>
    <property type="match status" value="5"/>
</dbReference>
<keyword evidence="7" id="KW-0130">Cell adhesion</keyword>